<accession>A0ABU2QR10</accession>
<evidence type="ECO:0000313" key="2">
    <source>
        <dbReference type="Proteomes" id="UP001180503"/>
    </source>
</evidence>
<evidence type="ECO:0008006" key="3">
    <source>
        <dbReference type="Google" id="ProtNLM"/>
    </source>
</evidence>
<comment type="caution">
    <text evidence="1">The sequence shown here is derived from an EMBL/GenBank/DDBJ whole genome shotgun (WGS) entry which is preliminary data.</text>
</comment>
<organism evidence="1 2">
    <name type="scientific">Streptomyces edwardsiae</name>
    <dbReference type="NCBI Taxonomy" id="3075527"/>
    <lineage>
        <taxon>Bacteria</taxon>
        <taxon>Bacillati</taxon>
        <taxon>Actinomycetota</taxon>
        <taxon>Actinomycetes</taxon>
        <taxon>Kitasatosporales</taxon>
        <taxon>Streptomycetaceae</taxon>
        <taxon>Streptomyces</taxon>
    </lineage>
</organism>
<feature type="non-terminal residue" evidence="1">
    <location>
        <position position="171"/>
    </location>
</feature>
<sequence length="171" mass="17858">LPADPVLGADPQRRALVRQEWQKQLETGSPWLPPMSPDEATAWMDRQESIARNATLSEAVKALQSQGLSKESATSVANAMSQGISLKDIAAAAGPLGELKQADGAMSDGRHTVPWDRYSTAEIKTLAGLGKGFAVAGPVLELVSAYQDVQNGSAPGKTWGQALGSIGGSYA</sequence>
<name>A0ABU2QR10_9ACTN</name>
<gene>
    <name evidence="1" type="ORF">RM528_34245</name>
</gene>
<dbReference type="EMBL" id="JAVRFB010000151">
    <property type="protein sequence ID" value="MDT0406902.1"/>
    <property type="molecule type" value="Genomic_DNA"/>
</dbReference>
<protein>
    <recommendedName>
        <fullName evidence="3">Phage tail tape measure protein</fullName>
    </recommendedName>
</protein>
<proteinExistence type="predicted"/>
<evidence type="ECO:0000313" key="1">
    <source>
        <dbReference type="EMBL" id="MDT0406902.1"/>
    </source>
</evidence>
<dbReference type="Proteomes" id="UP001180503">
    <property type="component" value="Unassembled WGS sequence"/>
</dbReference>
<feature type="non-terminal residue" evidence="1">
    <location>
        <position position="1"/>
    </location>
</feature>
<reference evidence="2" key="1">
    <citation type="submission" date="2023-07" db="EMBL/GenBank/DDBJ databases">
        <title>30 novel species of actinomycetes from the DSMZ collection.</title>
        <authorList>
            <person name="Nouioui I."/>
        </authorList>
    </citation>
    <scope>NUCLEOTIDE SEQUENCE [LARGE SCALE GENOMIC DNA]</scope>
    <source>
        <strain evidence="2">DSM 41635</strain>
    </source>
</reference>
<dbReference type="RefSeq" id="WP_311711629.1">
    <property type="nucleotide sequence ID" value="NZ_JAVRFB010000151.1"/>
</dbReference>